<dbReference type="GO" id="GO:0006355">
    <property type="term" value="P:regulation of DNA-templated transcription"/>
    <property type="evidence" value="ECO:0007669"/>
    <property type="project" value="InterPro"/>
</dbReference>
<dbReference type="RefSeq" id="WP_175110497.1">
    <property type="nucleotide sequence ID" value="NZ_CADIKF010000010.1"/>
</dbReference>
<dbReference type="InterPro" id="IPR039420">
    <property type="entry name" value="WalR-like"/>
</dbReference>
<feature type="modified residue" description="4-aspartylphosphate" evidence="4">
    <location>
        <position position="51"/>
    </location>
</feature>
<evidence type="ECO:0000256" key="3">
    <source>
        <dbReference type="ARBA" id="ARBA00023125"/>
    </source>
</evidence>
<dbReference type="SUPFAM" id="SSF52172">
    <property type="entry name" value="CheY-like"/>
    <property type="match status" value="1"/>
</dbReference>
<dbReference type="Gene3D" id="3.40.50.2300">
    <property type="match status" value="1"/>
</dbReference>
<dbReference type="GO" id="GO:0032993">
    <property type="term" value="C:protein-DNA complex"/>
    <property type="evidence" value="ECO:0007669"/>
    <property type="project" value="TreeGrafter"/>
</dbReference>
<keyword evidence="9" id="KW-1185">Reference proteome</keyword>
<dbReference type="PANTHER" id="PTHR48111">
    <property type="entry name" value="REGULATOR OF RPOS"/>
    <property type="match status" value="1"/>
</dbReference>
<feature type="domain" description="OmpR/PhoB-type" evidence="7">
    <location>
        <begin position="127"/>
        <end position="226"/>
    </location>
</feature>
<dbReference type="PROSITE" id="PS51755">
    <property type="entry name" value="OMPR_PHOB"/>
    <property type="match status" value="1"/>
</dbReference>
<accession>A0A6J5DHE0</accession>
<dbReference type="GO" id="GO:0005829">
    <property type="term" value="C:cytosol"/>
    <property type="evidence" value="ECO:0007669"/>
    <property type="project" value="TreeGrafter"/>
</dbReference>
<evidence type="ECO:0000256" key="4">
    <source>
        <dbReference type="PROSITE-ProRule" id="PRU00169"/>
    </source>
</evidence>
<evidence type="ECO:0000256" key="1">
    <source>
        <dbReference type="ARBA" id="ARBA00022553"/>
    </source>
</evidence>
<dbReference type="SMART" id="SM00862">
    <property type="entry name" value="Trans_reg_C"/>
    <property type="match status" value="1"/>
</dbReference>
<dbReference type="SMART" id="SM00448">
    <property type="entry name" value="REC"/>
    <property type="match status" value="1"/>
</dbReference>
<protein>
    <submittedName>
        <fullName evidence="8">Transcriptional regulatory protein QseB</fullName>
    </submittedName>
</protein>
<evidence type="ECO:0000256" key="5">
    <source>
        <dbReference type="PROSITE-ProRule" id="PRU01091"/>
    </source>
</evidence>
<dbReference type="Pfam" id="PF00072">
    <property type="entry name" value="Response_reg"/>
    <property type="match status" value="1"/>
</dbReference>
<evidence type="ECO:0000313" key="8">
    <source>
        <dbReference type="EMBL" id="CAB3753548.1"/>
    </source>
</evidence>
<dbReference type="CDD" id="cd00383">
    <property type="entry name" value="trans_reg_C"/>
    <property type="match status" value="1"/>
</dbReference>
<dbReference type="PANTHER" id="PTHR48111:SF40">
    <property type="entry name" value="PHOSPHATE REGULON TRANSCRIPTIONAL REGULATORY PROTEIN PHOB"/>
    <property type="match status" value="1"/>
</dbReference>
<sequence>MRVASLEDDLDQARQIEALLVAAGHEVQTFSEGRKLIRFLETDKVDLLMLDWHVPDISGLEVLNWARTRLGPDLPILFLTSSSLEEEIVHALNAGADDYMVKPWRELELSARITALLRRAYPPVSEQSRIEIGNYVIDLDKRSVTVCGTPVTLTPREFDIAAVLFRNIGQIMPRDLLVKLIWGRDLAKASRSIDTYVYRVRQKLSLGLEHGVRLRTIYTHGYRLEHWVSG</sequence>
<keyword evidence="2" id="KW-0902">Two-component regulatory system</keyword>
<feature type="domain" description="Response regulatory" evidence="6">
    <location>
        <begin position="2"/>
        <end position="117"/>
    </location>
</feature>
<reference evidence="8 9" key="1">
    <citation type="submission" date="2020-04" db="EMBL/GenBank/DDBJ databases">
        <authorList>
            <person name="De Canck E."/>
        </authorList>
    </citation>
    <scope>NUCLEOTIDE SEQUENCE [LARGE SCALE GENOMIC DNA]</scope>
    <source>
        <strain evidence="8 9">LMG 29739</strain>
    </source>
</reference>
<dbReference type="GO" id="GO:0000156">
    <property type="term" value="F:phosphorelay response regulator activity"/>
    <property type="evidence" value="ECO:0007669"/>
    <property type="project" value="TreeGrafter"/>
</dbReference>
<dbReference type="Gene3D" id="1.10.10.10">
    <property type="entry name" value="Winged helix-like DNA-binding domain superfamily/Winged helix DNA-binding domain"/>
    <property type="match status" value="1"/>
</dbReference>
<dbReference type="CDD" id="cd17574">
    <property type="entry name" value="REC_OmpR"/>
    <property type="match status" value="1"/>
</dbReference>
<evidence type="ECO:0000313" key="9">
    <source>
        <dbReference type="Proteomes" id="UP000494329"/>
    </source>
</evidence>
<dbReference type="Gene3D" id="6.10.250.690">
    <property type="match status" value="1"/>
</dbReference>
<dbReference type="InterPro" id="IPR001789">
    <property type="entry name" value="Sig_transdc_resp-reg_receiver"/>
</dbReference>
<evidence type="ECO:0000259" key="7">
    <source>
        <dbReference type="PROSITE" id="PS51755"/>
    </source>
</evidence>
<dbReference type="EMBL" id="CADIKF010000010">
    <property type="protein sequence ID" value="CAB3753548.1"/>
    <property type="molecule type" value="Genomic_DNA"/>
</dbReference>
<evidence type="ECO:0000256" key="2">
    <source>
        <dbReference type="ARBA" id="ARBA00023012"/>
    </source>
</evidence>
<name>A0A6J5DHE0_9BURK</name>
<keyword evidence="1 4" id="KW-0597">Phosphoprotein</keyword>
<evidence type="ECO:0000259" key="6">
    <source>
        <dbReference type="PROSITE" id="PS50110"/>
    </source>
</evidence>
<dbReference type="InterPro" id="IPR011006">
    <property type="entry name" value="CheY-like_superfamily"/>
</dbReference>
<gene>
    <name evidence="8" type="primary">qseB_3</name>
    <name evidence="8" type="ORF">LMG29739_01761</name>
</gene>
<dbReference type="Pfam" id="PF00486">
    <property type="entry name" value="Trans_reg_C"/>
    <property type="match status" value="1"/>
</dbReference>
<dbReference type="AlphaFoldDB" id="A0A6J5DHE0"/>
<dbReference type="GO" id="GO:0000976">
    <property type="term" value="F:transcription cis-regulatory region binding"/>
    <property type="evidence" value="ECO:0007669"/>
    <property type="project" value="TreeGrafter"/>
</dbReference>
<dbReference type="InterPro" id="IPR001867">
    <property type="entry name" value="OmpR/PhoB-type_DNA-bd"/>
</dbReference>
<keyword evidence="3 5" id="KW-0238">DNA-binding</keyword>
<dbReference type="InterPro" id="IPR036388">
    <property type="entry name" value="WH-like_DNA-bd_sf"/>
</dbReference>
<dbReference type="Proteomes" id="UP000494329">
    <property type="component" value="Unassembled WGS sequence"/>
</dbReference>
<feature type="DNA-binding region" description="OmpR/PhoB-type" evidence="5">
    <location>
        <begin position="127"/>
        <end position="226"/>
    </location>
</feature>
<organism evidence="8 9">
    <name type="scientific">Paraburkholderia solisilvae</name>
    <dbReference type="NCBI Taxonomy" id="624376"/>
    <lineage>
        <taxon>Bacteria</taxon>
        <taxon>Pseudomonadati</taxon>
        <taxon>Pseudomonadota</taxon>
        <taxon>Betaproteobacteria</taxon>
        <taxon>Burkholderiales</taxon>
        <taxon>Burkholderiaceae</taxon>
        <taxon>Paraburkholderia</taxon>
    </lineage>
</organism>
<dbReference type="PROSITE" id="PS50110">
    <property type="entry name" value="RESPONSE_REGULATORY"/>
    <property type="match status" value="1"/>
</dbReference>
<proteinExistence type="predicted"/>